<keyword evidence="4" id="KW-1185">Reference proteome</keyword>
<dbReference type="AlphaFoldDB" id="A0A9P7ZRI6"/>
<feature type="region of interest" description="Disordered" evidence="2">
    <location>
        <begin position="440"/>
        <end position="517"/>
    </location>
</feature>
<sequence>MKRHWKPSPSADADPQANLSGSRRKQNPARVKSGSIRGRISGPIPIPSPMDPDYHEQYQARSLSTAEIVHPTPIRTPLTPEPDNFYGPDGDDGPKRQKTPSPQSQRQQDYFKGATAPAASNGDDGSHQDASRSGTATAPRTSTFSPNTPSNAGSKDPAPQKKSGFRHTVGSIGRLLGLRKKKRTHSQAIVRTPESGHKSHSTMRTPDYSEKKEEGPVPDLRPHTEHKRSASLPQSMAHHSPRLEDRPDSARHSLRQEFSFSRKYTDVFSKPVGGYGKLDEPLGLSPRPASVHGRGFRQKEALGQDPWYQNTNTDDIGRAITTKETYGLKRRSRSLSALGTSGDHVVEGPPLSAGFSFRRGSVDADVKSLASSAPPKPELRAEVEVDEQGNVLIAVPDSPLKPFDFDVDAMKKPQGLSITEFASFDPRITALETHVEEMRKELDTLRSEREGAGSDSRRDTLISPGTNHENTNGHGLTLSSWFSKSSSDAPDRESAIYTPSARDGLAAPQQDARQKVAEEHTTASLLHRLEAEIRARQALEEKVARLEAQFDMLVAASGNDLAVSTRAAAIGNAG</sequence>
<feature type="compositionally biased region" description="Polar residues" evidence="2">
    <location>
        <begin position="99"/>
        <end position="108"/>
    </location>
</feature>
<feature type="compositionally biased region" description="Basic and acidic residues" evidence="2">
    <location>
        <begin position="440"/>
        <end position="460"/>
    </location>
</feature>
<dbReference type="OrthoDB" id="5428925at2759"/>
<dbReference type="EMBL" id="MU251246">
    <property type="protein sequence ID" value="KAG9257003.1"/>
    <property type="molecule type" value="Genomic_DNA"/>
</dbReference>
<evidence type="ECO:0000256" key="1">
    <source>
        <dbReference type="SAM" id="Coils"/>
    </source>
</evidence>
<organism evidence="3 4">
    <name type="scientific">Emericellopsis atlantica</name>
    <dbReference type="NCBI Taxonomy" id="2614577"/>
    <lineage>
        <taxon>Eukaryota</taxon>
        <taxon>Fungi</taxon>
        <taxon>Dikarya</taxon>
        <taxon>Ascomycota</taxon>
        <taxon>Pezizomycotina</taxon>
        <taxon>Sordariomycetes</taxon>
        <taxon>Hypocreomycetidae</taxon>
        <taxon>Hypocreales</taxon>
        <taxon>Bionectriaceae</taxon>
        <taxon>Emericellopsis</taxon>
    </lineage>
</organism>
<keyword evidence="1" id="KW-0175">Coiled coil</keyword>
<dbReference type="GeneID" id="70292887"/>
<evidence type="ECO:0000256" key="2">
    <source>
        <dbReference type="SAM" id="MobiDB-lite"/>
    </source>
</evidence>
<evidence type="ECO:0000313" key="4">
    <source>
        <dbReference type="Proteomes" id="UP000887229"/>
    </source>
</evidence>
<feature type="compositionally biased region" description="Polar residues" evidence="2">
    <location>
        <begin position="131"/>
        <end position="153"/>
    </location>
</feature>
<gene>
    <name evidence="3" type="ORF">F5Z01DRAFT_633776</name>
</gene>
<comment type="caution">
    <text evidence="3">The sequence shown here is derived from an EMBL/GenBank/DDBJ whole genome shotgun (WGS) entry which is preliminary data.</text>
</comment>
<feature type="coiled-coil region" evidence="1">
    <location>
        <begin position="529"/>
        <end position="556"/>
    </location>
</feature>
<feature type="region of interest" description="Disordered" evidence="2">
    <location>
        <begin position="1"/>
        <end position="252"/>
    </location>
</feature>
<name>A0A9P7ZRI6_9HYPO</name>
<reference evidence="3" key="1">
    <citation type="journal article" date="2021" name="IMA Fungus">
        <title>Genomic characterization of three marine fungi, including Emericellopsis atlantica sp. nov. with signatures of a generalist lifestyle and marine biomass degradation.</title>
        <authorList>
            <person name="Hagestad O.C."/>
            <person name="Hou L."/>
            <person name="Andersen J.H."/>
            <person name="Hansen E.H."/>
            <person name="Altermark B."/>
            <person name="Li C."/>
            <person name="Kuhnert E."/>
            <person name="Cox R.J."/>
            <person name="Crous P.W."/>
            <person name="Spatafora J.W."/>
            <person name="Lail K."/>
            <person name="Amirebrahimi M."/>
            <person name="Lipzen A."/>
            <person name="Pangilinan J."/>
            <person name="Andreopoulos W."/>
            <person name="Hayes R.D."/>
            <person name="Ng V."/>
            <person name="Grigoriev I.V."/>
            <person name="Jackson S.A."/>
            <person name="Sutton T.D.S."/>
            <person name="Dobson A.D.W."/>
            <person name="Rama T."/>
        </authorList>
    </citation>
    <scope>NUCLEOTIDE SEQUENCE</scope>
    <source>
        <strain evidence="3">TS7</strain>
    </source>
</reference>
<protein>
    <submittedName>
        <fullName evidence="3">Uncharacterized protein</fullName>
    </submittedName>
</protein>
<proteinExistence type="predicted"/>
<feature type="compositionally biased region" description="Basic and acidic residues" evidence="2">
    <location>
        <begin position="241"/>
        <end position="252"/>
    </location>
</feature>
<dbReference type="Proteomes" id="UP000887229">
    <property type="component" value="Unassembled WGS sequence"/>
</dbReference>
<evidence type="ECO:0000313" key="3">
    <source>
        <dbReference type="EMBL" id="KAG9257003.1"/>
    </source>
</evidence>
<dbReference type="RefSeq" id="XP_046120927.1">
    <property type="nucleotide sequence ID" value="XM_046261984.1"/>
</dbReference>
<accession>A0A9P7ZRI6</accession>
<feature type="compositionally biased region" description="Polar residues" evidence="2">
    <location>
        <begin position="463"/>
        <end position="478"/>
    </location>
</feature>
<feature type="compositionally biased region" description="Basic and acidic residues" evidence="2">
    <location>
        <begin position="207"/>
        <end position="223"/>
    </location>
</feature>
<feature type="compositionally biased region" description="Low complexity" evidence="2">
    <location>
        <begin position="33"/>
        <end position="43"/>
    </location>
</feature>